<evidence type="ECO:0000313" key="2">
    <source>
        <dbReference type="EMBL" id="JAB55441.1"/>
    </source>
</evidence>
<feature type="region of interest" description="Disordered" evidence="1">
    <location>
        <begin position="111"/>
        <end position="135"/>
    </location>
</feature>
<dbReference type="AlphaFoldDB" id="U5EQ72"/>
<dbReference type="EMBL" id="GANO01004430">
    <property type="protein sequence ID" value="JAB55441.1"/>
    <property type="molecule type" value="mRNA"/>
</dbReference>
<sequence length="377" mass="40808">VIIISCAVSGQSVVAKCAKDGEYCLMHSDCCSRSCLNFSYKCVPVPPHVPAPPTQSETIDLENRFDGDSNGTSQKPCAKKGEYCLTATDCCSRSCLSFSYKCVDVQPPPRPVQTVSPPPTQTTVQQPPQATVASSPSVNEIDLENRFEQTNACAKDGDNCRSNNDCCSKACVSGILKCVRLQPDPVSNDSLANRVNEGSSSSSNRNCFSNGESCSRANECCSNQCRGNRCVVSPPILQQQQPVSATSNRPASTANVNPIQVVNRGCVGSGRRCQSHSQCCSNYCSTQSNTCISFDGLVVPEEQLTQPSEFNGPQMQISSLDELVNRFAMEETTGTTTNMNVDGQSTVKQCIETGKKCYMNEECCTQRCHFFLRQCVT</sequence>
<feature type="compositionally biased region" description="Pro residues" evidence="1">
    <location>
        <begin position="111"/>
        <end position="120"/>
    </location>
</feature>
<proteinExistence type="evidence at transcript level"/>
<accession>U5EQ72</accession>
<name>U5EQ72_9DIPT</name>
<feature type="compositionally biased region" description="Low complexity" evidence="1">
    <location>
        <begin position="121"/>
        <end position="132"/>
    </location>
</feature>
<organism evidence="2">
    <name type="scientific">Corethrella appendiculata</name>
    <dbReference type="NCBI Taxonomy" id="1370023"/>
    <lineage>
        <taxon>Eukaryota</taxon>
        <taxon>Metazoa</taxon>
        <taxon>Ecdysozoa</taxon>
        <taxon>Arthropoda</taxon>
        <taxon>Hexapoda</taxon>
        <taxon>Insecta</taxon>
        <taxon>Pterygota</taxon>
        <taxon>Neoptera</taxon>
        <taxon>Endopterygota</taxon>
        <taxon>Diptera</taxon>
        <taxon>Nematocera</taxon>
        <taxon>Culicoidea</taxon>
        <taxon>Chaoboridae</taxon>
        <taxon>Corethrella</taxon>
    </lineage>
</organism>
<reference evidence="2" key="1">
    <citation type="journal article" date="2014" name="Insect Biochem. Mol. Biol.">
        <title>An insight into the sialome of the frog biting fly, Corethrella appendiculata.</title>
        <authorList>
            <person name="Ribeiro J.M.C."/>
            <person name="Chagas A.C."/>
            <person name="Pham V.M."/>
            <person name="Lounibos L.P."/>
            <person name="Calvo E."/>
        </authorList>
    </citation>
    <scope>NUCLEOTIDE SEQUENCE</scope>
    <source>
        <tissue evidence="2">Salivary glands</tissue>
    </source>
</reference>
<protein>
    <submittedName>
        <fullName evidence="2">Putative phenoloxidase inhibitor protein</fullName>
    </submittedName>
</protein>
<evidence type="ECO:0000256" key="1">
    <source>
        <dbReference type="SAM" id="MobiDB-lite"/>
    </source>
</evidence>
<feature type="non-terminal residue" evidence="2">
    <location>
        <position position="1"/>
    </location>
</feature>